<feature type="compositionally biased region" description="Low complexity" evidence="7">
    <location>
        <begin position="523"/>
        <end position="538"/>
    </location>
</feature>
<dbReference type="Pfam" id="PF00023">
    <property type="entry name" value="Ank"/>
    <property type="match status" value="2"/>
</dbReference>
<sequence length="1343" mass="149276">MTLERILQAARQGDVETLRSLHTLGQIQPDAKDPMGASAVHHAARGGKLSCLRYLVDEAQLVGNCRARNGATPAHDAAATGNLSCLQWLLTQGGCDFEDKDNSGATILHLAARFGHHEITSWLLRFGTNDAMVPTDTGALPVHYAAAKGDLPTLQHLLEYCPNAINSQTKNGATPLYLACQEGHLEVIQYLVKDCGADPQMRANDGMTPLHAAAQMGHSTVIVWLMSFTDISLSDKDDDGATAMHFAASRGHAKVLSWLLLHGGEICTDNWGGTPLHDAAENGELECCQILVVNGIKLGIRDLDGYTAADLAEYNGHFHCAKYLRTVENMSVEHRVLSRDPSADIELKQPDSGMSSPNTTMSTQPAHFDIGSPSSTLSNYDSCNSSQSSVGDKKNQHEGLGSRPPETITDMQAYMDMLDPEVNPKKGDSSVIPPPPPPTFPPPPPPASDSRLPPPPCYPAPSPPEGQHTSEIYVQAKNNLRHVDNELPSSENSPEGLRRADSCRRSRNFNKQPSTGDYYKYIEQSTTEKSTSETSQVKKMAHSEEGSVKSSETVQNGNISGNVPPPPLPPPLPENLCFPPPPPPLPTESSIICSSSQRRSSNSTGSTKSFNMMSPTGDNSELLAEIKAGKSLKPTPQSKGLTTVFSGSGQHGPNAEVHISTTPPPSSPSTPLGNTVISTAAVSNSGGPKSPEPLLNGNSSPLAQAQPSQLDVESLIPTHDEQGRPIPEWKRQVMVRKLQLKIQEEEEKKRTFEAGSYYQHEGWRYSHAHNAILGPFGELMTESDINRIEKQIENLQVMHKVQKVETELEQLEHELQQLLPVSAALAQEHFTVNPKQMQGRAEDLPAWCSKISTLLKSMAILLATLGGKEADLTDLVTHETQERPQSPVKDGGTNIGRSQSFSSTREEVEKEIKQCGVSVKNLKANYELFAQPHNDSEASSRIYKRKRSLPVGTNGYGYGREPILEEDYVTTNDQFHVLTEDIPRMHGEAPIIPHSQLTYQDEDIFPREIETGNKSTIMDALGEPLLSEDHMTRSLPVQTELSCVQDYIDMRKERIVYLFLEHWKKWTFTESIKNSNTKRKGMHGLENTDLGSEKDEVEGEDGRLKMCKGSSDDDRLLYFMKQRQVVGKLLSHWRSIICQVPTRQIRRLSRTNMIYWPEHFLPHVNGVQVEYSSLTLDLFMLGYFQLLEMNMSREERKFRHILCYEMFDRLGSHNWELIRSFHKTVMEEIEAGKRDWSDGFEDIKQRYFGDSVVGGFEGFKEIGQLEETDLQTESNQEAPVPLDIQIKETPVVSPDELKPPPKSRKDSIQLVSELGEFTNDDICRYIDRSFSFWKEKEAEMFDI</sequence>
<dbReference type="AGR" id="Xenbase:XB-GENE-960582"/>
<dbReference type="Ensembl" id="ENSXETT00000078036">
    <property type="protein sequence ID" value="ENSXETP00000072359"/>
    <property type="gene ID" value="ENSXETG00000001165"/>
</dbReference>
<feature type="compositionally biased region" description="Polar residues" evidence="7">
    <location>
        <begin position="672"/>
        <end position="687"/>
    </location>
</feature>
<dbReference type="PROSITE" id="PS51082">
    <property type="entry name" value="WH2"/>
    <property type="match status" value="1"/>
</dbReference>
<feature type="repeat" description="ANK" evidence="5">
    <location>
        <begin position="171"/>
        <end position="193"/>
    </location>
</feature>
<comment type="subcellular location">
    <subcellularLocation>
        <location evidence="1">Cell projection</location>
        <location evidence="1">Stereocilium</location>
    </subcellularLocation>
</comment>
<dbReference type="PROSITE" id="PS50088">
    <property type="entry name" value="ANK_REPEAT"/>
    <property type="match status" value="6"/>
</dbReference>
<evidence type="ECO:0000313" key="9">
    <source>
        <dbReference type="Ensembl" id="ENSXETP00000072359"/>
    </source>
</evidence>
<dbReference type="InterPro" id="IPR002110">
    <property type="entry name" value="Ankyrin_rpt"/>
</dbReference>
<dbReference type="Pfam" id="PF02205">
    <property type="entry name" value="WH2"/>
    <property type="match status" value="1"/>
</dbReference>
<dbReference type="SMART" id="SM00246">
    <property type="entry name" value="WH2"/>
    <property type="match status" value="1"/>
</dbReference>
<feature type="compositionally biased region" description="Pro residues" evidence="7">
    <location>
        <begin position="432"/>
        <end position="464"/>
    </location>
</feature>
<dbReference type="Pfam" id="PF12796">
    <property type="entry name" value="Ank_2"/>
    <property type="match status" value="3"/>
</dbReference>
<feature type="compositionally biased region" description="Polar residues" evidence="7">
    <location>
        <begin position="696"/>
        <end position="707"/>
    </location>
</feature>
<evidence type="ECO:0000256" key="6">
    <source>
        <dbReference type="SAM" id="Coils"/>
    </source>
</evidence>
<feature type="compositionally biased region" description="Polar residues" evidence="7">
    <location>
        <begin position="634"/>
        <end position="648"/>
    </location>
</feature>
<evidence type="ECO:0000256" key="1">
    <source>
        <dbReference type="ARBA" id="ARBA00004645"/>
    </source>
</evidence>
<dbReference type="Xenbase" id="XB-GENE-960582">
    <property type="gene designation" value="espn"/>
</dbReference>
<evidence type="ECO:0000256" key="4">
    <source>
        <dbReference type="ARBA" id="ARBA00023043"/>
    </source>
</evidence>
<name>A0A6I8QRV3_XENTR</name>
<evidence type="ECO:0000313" key="10">
    <source>
        <dbReference type="Proteomes" id="UP000008143"/>
    </source>
</evidence>
<evidence type="ECO:0000256" key="2">
    <source>
        <dbReference type="ARBA" id="ARBA00022737"/>
    </source>
</evidence>
<evidence type="ECO:0000256" key="3">
    <source>
        <dbReference type="ARBA" id="ARBA00022740"/>
    </source>
</evidence>
<dbReference type="Gene3D" id="1.25.40.20">
    <property type="entry name" value="Ankyrin repeat-containing domain"/>
    <property type="match status" value="3"/>
</dbReference>
<feature type="region of interest" description="Disordered" evidence="7">
    <location>
        <begin position="419"/>
        <end position="707"/>
    </location>
</feature>
<reference evidence="9" key="2">
    <citation type="submission" date="2020-05" db="UniProtKB">
        <authorList>
            <consortium name="Ensembl"/>
        </authorList>
    </citation>
    <scope>IDENTIFICATION</scope>
</reference>
<dbReference type="PROSITE" id="PS50297">
    <property type="entry name" value="ANK_REP_REGION"/>
    <property type="match status" value="6"/>
</dbReference>
<evidence type="ECO:0000256" key="5">
    <source>
        <dbReference type="PROSITE-ProRule" id="PRU00023"/>
    </source>
</evidence>
<dbReference type="InterPro" id="IPR052420">
    <property type="entry name" value="Espin/Espin-like"/>
</dbReference>
<dbReference type="KEGG" id="xtr:100379704"/>
<evidence type="ECO:0000313" key="11">
    <source>
        <dbReference type="RefSeq" id="XP_012822811.2"/>
    </source>
</evidence>
<evidence type="ECO:0000313" key="12">
    <source>
        <dbReference type="Xenbase" id="XB-GENE-960582"/>
    </source>
</evidence>
<feature type="repeat" description="ANK" evidence="5">
    <location>
        <begin position="239"/>
        <end position="271"/>
    </location>
</feature>
<keyword evidence="10" id="KW-1185">Reference proteome</keyword>
<feature type="compositionally biased region" description="Polar residues" evidence="7">
    <location>
        <begin position="608"/>
        <end position="619"/>
    </location>
</feature>
<feature type="compositionally biased region" description="Low complexity" evidence="7">
    <location>
        <begin position="589"/>
        <end position="607"/>
    </location>
</feature>
<feature type="repeat" description="ANK" evidence="5">
    <location>
        <begin position="69"/>
        <end position="102"/>
    </location>
</feature>
<dbReference type="FunFam" id="1.25.40.20:FF:000190">
    <property type="entry name" value="Putative espin"/>
    <property type="match status" value="1"/>
</dbReference>
<evidence type="ECO:0000259" key="8">
    <source>
        <dbReference type="PROSITE" id="PS51082"/>
    </source>
</evidence>
<accession>A0A6I8QRV3</accession>
<dbReference type="OrthoDB" id="10261302at2759"/>
<protein>
    <submittedName>
        <fullName evidence="9 11">Espin</fullName>
    </submittedName>
</protein>
<gene>
    <name evidence="9 11 12" type="primary">espn</name>
</gene>
<keyword evidence="6" id="KW-0175">Coiled coil</keyword>
<reference evidence="9" key="1">
    <citation type="journal article" date="2010" name="Science">
        <title>The genome of the Western clawed frog Xenopus tropicalis.</title>
        <authorList>
            <person name="Hellsten U."/>
            <person name="Harland R.M."/>
            <person name="Gilchrist M.J."/>
            <person name="Hendrix D."/>
            <person name="Jurka J."/>
            <person name="Kapitonov V."/>
            <person name="Ovcharenko I."/>
            <person name="Putnam N.H."/>
            <person name="Shu S."/>
            <person name="Taher L."/>
            <person name="Blitz I.L."/>
            <person name="Blumberg B."/>
            <person name="Dichmann D.S."/>
            <person name="Dubchak I."/>
            <person name="Amaya E."/>
            <person name="Detter J.C."/>
            <person name="Fletcher R."/>
            <person name="Gerhard D.S."/>
            <person name="Goodstein D."/>
            <person name="Graves T."/>
            <person name="Grigoriev I.V."/>
            <person name="Grimwood J."/>
            <person name="Kawashima T."/>
            <person name="Lindquist E."/>
            <person name="Lucas S.M."/>
            <person name="Mead P.E."/>
            <person name="Mitros T."/>
            <person name="Ogino H."/>
            <person name="Ohta Y."/>
            <person name="Poliakov A.V."/>
            <person name="Pollet N."/>
            <person name="Robert J."/>
            <person name="Salamov A."/>
            <person name="Sater A.K."/>
            <person name="Schmutz J."/>
            <person name="Terry A."/>
            <person name="Vize P.D."/>
            <person name="Warren W.C."/>
            <person name="Wells D."/>
            <person name="Wills A."/>
            <person name="Wilson R.K."/>
            <person name="Zimmerman L.B."/>
            <person name="Zorn A.M."/>
            <person name="Grainger R."/>
            <person name="Grammer T."/>
            <person name="Khokha M.K."/>
            <person name="Richardson P.M."/>
            <person name="Rokhsar D.S."/>
        </authorList>
    </citation>
    <scope>NUCLEOTIDE SEQUENCE [LARGE SCALE GENOMIC DNA]</scope>
    <source>
        <strain evidence="9">Nigerian</strain>
    </source>
</reference>
<dbReference type="SUPFAM" id="SSF48403">
    <property type="entry name" value="Ankyrin repeat"/>
    <property type="match status" value="1"/>
</dbReference>
<proteinExistence type="predicted"/>
<feature type="coiled-coil region" evidence="6">
    <location>
        <begin position="785"/>
        <end position="821"/>
    </location>
</feature>
<keyword evidence="2" id="KW-0677">Repeat</keyword>
<feature type="repeat" description="ANK" evidence="5">
    <location>
        <begin position="271"/>
        <end position="303"/>
    </location>
</feature>
<dbReference type="GeneTree" id="ENSGT00940000156970"/>
<dbReference type="GO" id="GO:0051017">
    <property type="term" value="P:actin filament bundle assembly"/>
    <property type="evidence" value="ECO:0000318"/>
    <property type="project" value="GO_Central"/>
</dbReference>
<feature type="compositionally biased region" description="Low complexity" evidence="7">
    <location>
        <begin position="378"/>
        <end position="389"/>
    </location>
</feature>
<dbReference type="CTD" id="83715"/>
<dbReference type="InterPro" id="IPR003124">
    <property type="entry name" value="WH2_dom"/>
</dbReference>
<dbReference type="GO" id="GO:0007605">
    <property type="term" value="P:sensory perception of sound"/>
    <property type="evidence" value="ECO:0007669"/>
    <property type="project" value="UniProtKB-KW"/>
</dbReference>
<dbReference type="Proteomes" id="UP000008143">
    <property type="component" value="Chromosome 7"/>
</dbReference>
<dbReference type="GeneID" id="100379704"/>
<reference evidence="11" key="3">
    <citation type="submission" date="2025-04" db="UniProtKB">
        <authorList>
            <consortium name="RefSeq"/>
        </authorList>
    </citation>
    <scope>IDENTIFICATION</scope>
    <source>
        <strain evidence="11">Nigerian</strain>
        <tissue evidence="11">Liver and blood</tissue>
    </source>
</reference>
<organism evidence="9">
    <name type="scientific">Xenopus tropicalis</name>
    <name type="common">Western clawed frog</name>
    <name type="synonym">Silurana tropicalis</name>
    <dbReference type="NCBI Taxonomy" id="8364"/>
    <lineage>
        <taxon>Eukaryota</taxon>
        <taxon>Metazoa</taxon>
        <taxon>Chordata</taxon>
        <taxon>Craniata</taxon>
        <taxon>Vertebrata</taxon>
        <taxon>Euteleostomi</taxon>
        <taxon>Amphibia</taxon>
        <taxon>Batrachia</taxon>
        <taxon>Anura</taxon>
        <taxon>Pipoidea</taxon>
        <taxon>Pipidae</taxon>
        <taxon>Xenopodinae</taxon>
        <taxon>Xenopus</taxon>
        <taxon>Silurana</taxon>
    </lineage>
</organism>
<dbReference type="PANTHER" id="PTHR24153:SF24">
    <property type="entry name" value="ESPIN"/>
    <property type="match status" value="1"/>
</dbReference>
<keyword evidence="4 5" id="KW-0040">ANK repeat</keyword>
<feature type="compositionally biased region" description="Polar residues" evidence="7">
    <location>
        <begin position="352"/>
        <end position="365"/>
    </location>
</feature>
<feature type="repeat" description="ANK" evidence="5">
    <location>
        <begin position="205"/>
        <end position="227"/>
    </location>
</feature>
<feature type="compositionally biased region" description="Polar residues" evidence="7">
    <location>
        <begin position="467"/>
        <end position="478"/>
    </location>
</feature>
<evidence type="ECO:0000256" key="7">
    <source>
        <dbReference type="SAM" id="MobiDB-lite"/>
    </source>
</evidence>
<dbReference type="RefSeq" id="XP_012822811.2">
    <property type="nucleotide sequence ID" value="XM_012967357.3"/>
</dbReference>
<feature type="region of interest" description="Disordered" evidence="7">
    <location>
        <begin position="341"/>
        <end position="407"/>
    </location>
</feature>
<dbReference type="GO" id="GO:0005737">
    <property type="term" value="C:cytoplasm"/>
    <property type="evidence" value="ECO:0000318"/>
    <property type="project" value="GO_Central"/>
</dbReference>
<dbReference type="GO" id="GO:0032420">
    <property type="term" value="C:stereocilium"/>
    <property type="evidence" value="ECO:0007669"/>
    <property type="project" value="UniProtKB-SubCell"/>
</dbReference>
<feature type="region of interest" description="Disordered" evidence="7">
    <location>
        <begin position="878"/>
        <end position="906"/>
    </location>
</feature>
<dbReference type="InterPro" id="IPR036770">
    <property type="entry name" value="Ankyrin_rpt-contain_sf"/>
</dbReference>
<dbReference type="SMART" id="SM00248">
    <property type="entry name" value="ANK"/>
    <property type="match status" value="9"/>
</dbReference>
<feature type="domain" description="WH2" evidence="8">
    <location>
        <begin position="618"/>
        <end position="635"/>
    </location>
</feature>
<feature type="compositionally biased region" description="Polar residues" evidence="7">
    <location>
        <begin position="548"/>
        <end position="561"/>
    </location>
</feature>
<dbReference type="Bgee" id="ENSXETG00000001165">
    <property type="expression patterns" value="Expressed in ovary and 9 other cell types or tissues"/>
</dbReference>
<feature type="compositionally biased region" description="Pro residues" evidence="7">
    <location>
        <begin position="563"/>
        <end position="586"/>
    </location>
</feature>
<dbReference type="GO" id="GO:0051015">
    <property type="term" value="F:actin filament binding"/>
    <property type="evidence" value="ECO:0000318"/>
    <property type="project" value="GO_Central"/>
</dbReference>
<dbReference type="FunFam" id="1.25.40.20:FF:000125">
    <property type="entry name" value="Putative espin"/>
    <property type="match status" value="1"/>
</dbReference>
<feature type="repeat" description="ANK" evidence="5">
    <location>
        <begin position="103"/>
        <end position="129"/>
    </location>
</feature>
<dbReference type="PANTHER" id="PTHR24153">
    <property type="entry name" value="ESPIN"/>
    <property type="match status" value="1"/>
</dbReference>
<keyword evidence="3" id="KW-1009">Hearing</keyword>
<feature type="region of interest" description="Disordered" evidence="7">
    <location>
        <begin position="1077"/>
        <end position="1104"/>
    </location>
</feature>